<organism evidence="2">
    <name type="scientific">marine sediment metagenome</name>
    <dbReference type="NCBI Taxonomy" id="412755"/>
    <lineage>
        <taxon>unclassified sequences</taxon>
        <taxon>metagenomes</taxon>
        <taxon>ecological metagenomes</taxon>
    </lineage>
</organism>
<name>A0A0F9JSL2_9ZZZZ</name>
<reference evidence="2" key="1">
    <citation type="journal article" date="2015" name="Nature">
        <title>Complex archaea that bridge the gap between prokaryotes and eukaryotes.</title>
        <authorList>
            <person name="Spang A."/>
            <person name="Saw J.H."/>
            <person name="Jorgensen S.L."/>
            <person name="Zaremba-Niedzwiedzka K."/>
            <person name="Martijn J."/>
            <person name="Lind A.E."/>
            <person name="van Eijk R."/>
            <person name="Schleper C."/>
            <person name="Guy L."/>
            <person name="Ettema T.J."/>
        </authorList>
    </citation>
    <scope>NUCLEOTIDE SEQUENCE</scope>
</reference>
<accession>A0A0F9JSL2</accession>
<sequence>MASNQSIKCPKCNTRIPLTEAFAKQAEDTLRKQIETEVNKKTEELGRQSAFLKTQAKELKAEKQQIGEQVQYQLTVERKKIAEQERDKILAEQSEQTKALETELKEKRNQLHIAGQKELQLRKQQRDLEDEKSNLELSVQRRLDEERKGIFEQASKKASEEQFLKLSEKDNILAAMKTQIDELKRKAELSSQEAQGEALEQKLQSVLQQAFPYDKFAEVKKGVRGADIVQTVYNSVGVICGTILWETKNARLFMSDWIDKLKKDQQASNSDIAVLMTMTLPKEVENCGLYKDVWITNYKSSLGLCTALRSGLLEVARQKLVSSGNASTKSLIYEYVTGKEFAMHIKVIISAFVKMQEELEAEKRAVTRIWKKREKQITAVLNNLSGMRGSIEGISQKALPDVDLSLEEIGDDDV</sequence>
<evidence type="ECO:0000313" key="2">
    <source>
        <dbReference type="EMBL" id="KKM72799.1"/>
    </source>
</evidence>
<keyword evidence="1" id="KW-0175">Coiled coil</keyword>
<dbReference type="Pfam" id="PF09903">
    <property type="entry name" value="DUF2130"/>
    <property type="match status" value="1"/>
</dbReference>
<protein>
    <recommendedName>
        <fullName evidence="3">DUF2130 domain-containing protein</fullName>
    </recommendedName>
</protein>
<gene>
    <name evidence="2" type="ORF">LCGC14_1416900</name>
</gene>
<dbReference type="InterPro" id="IPR019219">
    <property type="entry name" value="DUF2130"/>
</dbReference>
<evidence type="ECO:0000256" key="1">
    <source>
        <dbReference type="SAM" id="Coils"/>
    </source>
</evidence>
<dbReference type="AlphaFoldDB" id="A0A0F9JSL2"/>
<evidence type="ECO:0008006" key="3">
    <source>
        <dbReference type="Google" id="ProtNLM"/>
    </source>
</evidence>
<comment type="caution">
    <text evidence="2">The sequence shown here is derived from an EMBL/GenBank/DDBJ whole genome shotgun (WGS) entry which is preliminary data.</text>
</comment>
<feature type="coiled-coil region" evidence="1">
    <location>
        <begin position="42"/>
        <end position="141"/>
    </location>
</feature>
<feature type="coiled-coil region" evidence="1">
    <location>
        <begin position="166"/>
        <end position="209"/>
    </location>
</feature>
<dbReference type="EMBL" id="LAZR01009403">
    <property type="protein sequence ID" value="KKM72799.1"/>
    <property type="molecule type" value="Genomic_DNA"/>
</dbReference>
<proteinExistence type="predicted"/>